<keyword evidence="6 10" id="KW-1133">Transmembrane helix</keyword>
<dbReference type="GO" id="GO:1905897">
    <property type="term" value="P:regulation of response to endoplasmic reticulum stress"/>
    <property type="evidence" value="ECO:0007669"/>
    <property type="project" value="TreeGrafter"/>
</dbReference>
<comment type="catalytic activity">
    <reaction evidence="1">
        <text>Cleaves several transcription factors that are type-2 transmembrane proteins within membrane-spanning domains. Known substrates include sterol regulatory element-binding protein (SREBP) -1, SREBP-2 and forms of the transcriptional activator ATF6. SREBP-2 is cleaved at the site 477-DRSRILL-|-CVLTFLCLSFNPLTSLLQWGGA-505. The residues Asn-Pro, 11 residues distal to the site of cleavage in the membrane-spanning domain, are important for cleavage by S2P endopeptidase. Replacement of either of these residues does not prevent cleavage, but there is no cleavage if both of these residues are replaced.</text>
        <dbReference type="EC" id="3.4.24.85"/>
    </reaction>
</comment>
<evidence type="ECO:0000313" key="13">
    <source>
        <dbReference type="Proteomes" id="UP000694523"/>
    </source>
</evidence>
<dbReference type="GO" id="GO:0016020">
    <property type="term" value="C:membrane"/>
    <property type="evidence" value="ECO:0007669"/>
    <property type="project" value="InterPro"/>
</dbReference>
<evidence type="ECO:0000256" key="3">
    <source>
        <dbReference type="ARBA" id="ARBA00012347"/>
    </source>
</evidence>
<reference evidence="12" key="2">
    <citation type="submission" date="2025-09" db="UniProtKB">
        <authorList>
            <consortium name="Ensembl"/>
        </authorList>
    </citation>
    <scope>IDENTIFICATION</scope>
</reference>
<keyword evidence="5 10" id="KW-0812">Transmembrane</keyword>
<proteinExistence type="predicted"/>
<evidence type="ECO:0000256" key="8">
    <source>
        <dbReference type="ARBA" id="ARBA00032658"/>
    </source>
</evidence>
<evidence type="ECO:0000259" key="11">
    <source>
        <dbReference type="Pfam" id="PF02163"/>
    </source>
</evidence>
<dbReference type="PANTHER" id="PTHR13325">
    <property type="entry name" value="PROTEASE M50 MEMBRANE-BOUND TRANSCRIPTION FACTOR SITE 2 PROTEASE"/>
    <property type="match status" value="1"/>
</dbReference>
<evidence type="ECO:0000313" key="12">
    <source>
        <dbReference type="Ensembl" id="ENSNMLP00000006232.1"/>
    </source>
</evidence>
<dbReference type="Ensembl" id="ENSNMLT00000007132.1">
    <property type="protein sequence ID" value="ENSNMLP00000006232.1"/>
    <property type="gene ID" value="ENSNMLG00000004531.1"/>
</dbReference>
<dbReference type="PANTHER" id="PTHR13325:SF3">
    <property type="entry name" value="MEMBRANE-BOUND TRANSCRIPTION FACTOR SITE-2 PROTEASE"/>
    <property type="match status" value="1"/>
</dbReference>
<comment type="function">
    <text evidence="9">Zinc metalloprotease that mediates intramembrane proteolysis of proteins such as ATF6, ATF6B, SREBF1/SREBP1 and SREBF2/SREBP2. Catalyzes the second step in the proteolytic activation of the sterol regulatory element-binding proteins (SREBPs) SREBF1/SREBP1 and SREBF2/SREBP2: cleaves SREBPs within the first transmembrane segment, thereby releasing the N-terminal segment with a portion of the transmembrane segment attached. Mature N-terminal SREBP fragments shuttle to the nucleus and activate gene transcription. Also mediates the second step in the proteolytic activation of the cyclic AMP-dependent transcription factor ATF-6 (ATF6 and ATF6B). Involved in intramembrane proteolysis during bone formation. In astrocytes and osteoblasts, upon DNA damage and ER stress, mediates the second step of the regulated intramembrane proteolytic activation of the transcription factor CREB3L1, leading to the inhibition of cell-cycle progression.</text>
</comment>
<dbReference type="GO" id="GO:0004222">
    <property type="term" value="F:metalloendopeptidase activity"/>
    <property type="evidence" value="ECO:0007669"/>
    <property type="project" value="InterPro"/>
</dbReference>
<feature type="transmembrane region" description="Helical" evidence="10">
    <location>
        <begin position="148"/>
        <end position="165"/>
    </location>
</feature>
<name>A0A8C6WGZ9_9GOBI</name>
<feature type="transmembrane region" description="Helical" evidence="10">
    <location>
        <begin position="475"/>
        <end position="499"/>
    </location>
</feature>
<evidence type="ECO:0000256" key="2">
    <source>
        <dbReference type="ARBA" id="ARBA00004127"/>
    </source>
</evidence>
<evidence type="ECO:0000256" key="9">
    <source>
        <dbReference type="ARBA" id="ARBA00045828"/>
    </source>
</evidence>
<feature type="transmembrane region" description="Helical" evidence="10">
    <location>
        <begin position="57"/>
        <end position="80"/>
    </location>
</feature>
<keyword evidence="7 10" id="KW-0472">Membrane</keyword>
<dbReference type="GO" id="GO:0005737">
    <property type="term" value="C:cytoplasm"/>
    <property type="evidence" value="ECO:0007669"/>
    <property type="project" value="TreeGrafter"/>
</dbReference>
<dbReference type="EC" id="3.4.24.85" evidence="3"/>
<organism evidence="12 13">
    <name type="scientific">Neogobius melanostomus</name>
    <name type="common">round goby</name>
    <dbReference type="NCBI Taxonomy" id="47308"/>
    <lineage>
        <taxon>Eukaryota</taxon>
        <taxon>Metazoa</taxon>
        <taxon>Chordata</taxon>
        <taxon>Craniata</taxon>
        <taxon>Vertebrata</taxon>
        <taxon>Euteleostomi</taxon>
        <taxon>Actinopterygii</taxon>
        <taxon>Neopterygii</taxon>
        <taxon>Teleostei</taxon>
        <taxon>Neoteleostei</taxon>
        <taxon>Acanthomorphata</taxon>
        <taxon>Gobiaria</taxon>
        <taxon>Gobiiformes</taxon>
        <taxon>Gobioidei</taxon>
        <taxon>Gobiidae</taxon>
        <taxon>Benthophilinae</taxon>
        <taxon>Neogobiini</taxon>
        <taxon>Neogobius</taxon>
    </lineage>
</organism>
<dbReference type="GO" id="GO:0012505">
    <property type="term" value="C:endomembrane system"/>
    <property type="evidence" value="ECO:0007669"/>
    <property type="project" value="UniProtKB-SubCell"/>
</dbReference>
<comment type="subcellular location">
    <subcellularLocation>
        <location evidence="2">Endomembrane system</location>
        <topology evidence="2">Multi-pass membrane protein</topology>
    </subcellularLocation>
</comment>
<evidence type="ECO:0000256" key="4">
    <source>
        <dbReference type="ARBA" id="ARBA00014400"/>
    </source>
</evidence>
<feature type="transmembrane region" description="Helical" evidence="10">
    <location>
        <begin position="177"/>
        <end position="196"/>
    </location>
</feature>
<dbReference type="Proteomes" id="UP000694523">
    <property type="component" value="Unplaced"/>
</dbReference>
<feature type="domain" description="Peptidase M50" evidence="11">
    <location>
        <begin position="150"/>
        <end position="482"/>
    </location>
</feature>
<dbReference type="Pfam" id="PF02163">
    <property type="entry name" value="Peptidase_M50"/>
    <property type="match status" value="1"/>
</dbReference>
<dbReference type="InterPro" id="IPR008915">
    <property type="entry name" value="Peptidase_M50"/>
</dbReference>
<evidence type="ECO:0000256" key="5">
    <source>
        <dbReference type="ARBA" id="ARBA00022692"/>
    </source>
</evidence>
<evidence type="ECO:0000256" key="6">
    <source>
        <dbReference type="ARBA" id="ARBA00022989"/>
    </source>
</evidence>
<protein>
    <recommendedName>
        <fullName evidence="4">Membrane-bound transcription factor site-2 protease</fullName>
        <ecNumber evidence="3">3.4.24.85</ecNumber>
    </recommendedName>
    <alternativeName>
        <fullName evidence="8">Endopeptidase S2P</fullName>
    </alternativeName>
</protein>
<accession>A0A8C6WGZ9</accession>
<dbReference type="InterPro" id="IPR001193">
    <property type="entry name" value="MBTPS2"/>
</dbReference>
<dbReference type="AlphaFoldDB" id="A0A8C6WGZ9"/>
<dbReference type="PRINTS" id="PR01000">
    <property type="entry name" value="SREBPS2PTASE"/>
</dbReference>
<feature type="transmembrane region" description="Helical" evidence="10">
    <location>
        <begin position="216"/>
        <end position="240"/>
    </location>
</feature>
<dbReference type="GO" id="GO:0031293">
    <property type="term" value="P:membrane protein intracellular domain proteolysis"/>
    <property type="evidence" value="ECO:0007669"/>
    <property type="project" value="TreeGrafter"/>
</dbReference>
<evidence type="ECO:0000256" key="10">
    <source>
        <dbReference type="SAM" id="Phobius"/>
    </source>
</evidence>
<sequence>SPTELLFVETSSTTHRVSYESWLASRGLMMSPFHLRWQTTMFNRLFAYCARIRPRALYIWFNSGLVFGVVAMVGSVILLIKTLQQTLAQMTSDNPRIGGQQTLQVVVRSHRTSGQWFSTSHRRLSLFNLFTSLFSVQVPGVNLPTSQLAYFFIALLLSGVIHELGHAVAALREQVRVNGFGMFIFVVYPGAFVDLFTTHLNLISPIQQLRIFCAGVWHNFMLCVAALGFLFLLPVFCFPCTPLELGLRHRCDSADGPRGLSVGDIVTGLEDCPVSGVEDWTHCLSLLSHTPQTGYCVSSSLCLFLPVAYKRLDGTIDCCSNNSLTDLCFSYTKPQGKGYACMPVRKMVTGSRVCRTDEDCAHPQISSVCVTPSLENQTRFIRVTHPPHSHMLFVGYPPHLHHAVSLTNFVPRFGFLHLDLPVFIETFCKYVVSLSGALAVVNSVPCFALDGQWMLNALLEATLVTVVTDRQKRELIGFFLLLGGSALLAANVALGLWMVTAR</sequence>
<keyword evidence="13" id="KW-1185">Reference proteome</keyword>
<evidence type="ECO:0000256" key="1">
    <source>
        <dbReference type="ARBA" id="ARBA00001350"/>
    </source>
</evidence>
<evidence type="ECO:0000256" key="7">
    <source>
        <dbReference type="ARBA" id="ARBA00023136"/>
    </source>
</evidence>
<reference evidence="12" key="1">
    <citation type="submission" date="2025-08" db="UniProtKB">
        <authorList>
            <consortium name="Ensembl"/>
        </authorList>
    </citation>
    <scope>IDENTIFICATION</scope>
</reference>